<dbReference type="GO" id="GO:0061630">
    <property type="term" value="F:ubiquitin protein ligase activity"/>
    <property type="evidence" value="ECO:0007669"/>
    <property type="project" value="TreeGrafter"/>
</dbReference>
<dbReference type="GO" id="GO:0097039">
    <property type="term" value="P:protein linear polyubiquitination"/>
    <property type="evidence" value="ECO:0007669"/>
    <property type="project" value="TreeGrafter"/>
</dbReference>
<feature type="region of interest" description="Disordered" evidence="6">
    <location>
        <begin position="183"/>
        <end position="239"/>
    </location>
</feature>
<dbReference type="Pfam" id="PF16678">
    <property type="entry name" value="UBA_HOIP"/>
    <property type="match status" value="1"/>
</dbReference>
<gene>
    <name evidence="8" type="ORF">GBAR_LOCUS1269</name>
</gene>
<feature type="region of interest" description="Disordered" evidence="6">
    <location>
        <begin position="275"/>
        <end position="328"/>
    </location>
</feature>
<sequence>MAAMAQRPVPARRKMNVDMSSKTKLVQSFVGFNSSTVSDDHMQLARDCIKAVQPRSARYEHVPFHMIVQWNQDKSNPSSMIAQACDLLLKYVINLLKPKRPQVWRSIKVTNSHFCARVDCMVGARDILVKIGYSESLPTAMQFPDHVKEPDREKLQVIAAELLMAKLEAEGAEGQSLLMTRQFSGGSQASTPSTPTAGSEPSSLSPSHRPSPHEHTHGTLTHTNSAPSSSYQHHQSPFTRVASVSENGGVLGSPVQPLQIASTIAFVPHPAISSTYEPPTLRNAPDTPPTTQTQPSSQPTSLNSSGDSNYGTPPSSNSPNTTSELDDSTNASVDYQTMLKMLQKKRGEINEKIKKEKEKKPNTLATVTPAEDSQTHKNLVRATSYQGLPSQKQKRVGGPEKTHLPRKAHHSPIIEEEPSVNGEGASLQSRPPQPVVSAAPPVNPGGQISGNPGDQTSGTQCPHCSHIIRSDLASCDYCFNPVSQSVTSTLPAPIHTETGLVRLGSGEPRPTPPLRASAASAEEAMKKHRMTQAFTAERNETGAEAGAVAPTSSAGVPDSNEKSYIEKMREKMEVWRNEWKRRGYTDDEIPAEPGSQPLPQMKKRSPQPRQQQRQQQEQQKAKKRVNKKDLEPSKNALSDLERYRREEERNRKMESIGREGESLMECVKFCVKRSYALEEIALAYKKCGKVSKEKVLAYLRQNWAQSVRELQEYVYMMVDQNGRSVGVPSDLEARKYLVLSGGDVMTAGREVYLFRKKKIEELQQKFRPHQELDWKPAVQALSSFNMSVEKAACSIQCDALQPLYEFIFSEWTQVAATDMKNIKGRLKKGGGDEAKRANLRMLMGEYKLPNMTKAEMVLELMYKMEDDEDKDYPLSYYIDAARDYSSMEDAERGLIKECPICTETRPVHETITMPGCTDTLCKDCFRRHFSVVITEKGVKHFNCPLCDQPDMTNRDDAQDLYQDLFVQLIHAHLPLDHYNMMQGKLAERNLQKDPGFRWCANDKCGNCFINPNLDRKKIQCPNCDGLMCFHARNLGRTSTPD</sequence>
<dbReference type="PROSITE" id="PS50089">
    <property type="entry name" value="ZF_RING_2"/>
    <property type="match status" value="1"/>
</dbReference>
<feature type="region of interest" description="Disordered" evidence="6">
    <location>
        <begin position="540"/>
        <end position="561"/>
    </location>
</feature>
<feature type="compositionally biased region" description="Polar residues" evidence="6">
    <location>
        <begin position="381"/>
        <end position="391"/>
    </location>
</feature>
<feature type="compositionally biased region" description="Polar residues" evidence="6">
    <location>
        <begin position="183"/>
        <end position="197"/>
    </location>
</feature>
<evidence type="ECO:0000256" key="1">
    <source>
        <dbReference type="ARBA" id="ARBA00022723"/>
    </source>
</evidence>
<dbReference type="Gene3D" id="3.30.40.10">
    <property type="entry name" value="Zinc/RING finger domain, C3HC4 (zinc finger)"/>
    <property type="match status" value="1"/>
</dbReference>
<dbReference type="GO" id="GO:0008270">
    <property type="term" value="F:zinc ion binding"/>
    <property type="evidence" value="ECO:0007669"/>
    <property type="project" value="UniProtKB-KW"/>
</dbReference>
<feature type="compositionally biased region" description="Basic and acidic residues" evidence="6">
    <location>
        <begin position="352"/>
        <end position="361"/>
    </location>
</feature>
<dbReference type="InterPro" id="IPR026254">
    <property type="entry name" value="RNF31-like"/>
</dbReference>
<feature type="compositionally biased region" description="Low complexity" evidence="6">
    <location>
        <begin position="308"/>
        <end position="323"/>
    </location>
</feature>
<dbReference type="Pfam" id="PF09409">
    <property type="entry name" value="PUB"/>
    <property type="match status" value="1"/>
</dbReference>
<evidence type="ECO:0000256" key="3">
    <source>
        <dbReference type="ARBA" id="ARBA00022786"/>
    </source>
</evidence>
<evidence type="ECO:0000259" key="7">
    <source>
        <dbReference type="PROSITE" id="PS50089"/>
    </source>
</evidence>
<dbReference type="InterPro" id="IPR018997">
    <property type="entry name" value="PUB_domain"/>
</dbReference>
<evidence type="ECO:0000256" key="6">
    <source>
        <dbReference type="SAM" id="MobiDB-lite"/>
    </source>
</evidence>
<dbReference type="PANTHER" id="PTHR16004">
    <property type="entry name" value="RING FINGER PROTEIN 31-RELATED"/>
    <property type="match status" value="1"/>
</dbReference>
<feature type="compositionally biased region" description="Low complexity" evidence="6">
    <location>
        <begin position="607"/>
        <end position="618"/>
    </location>
</feature>
<evidence type="ECO:0000256" key="4">
    <source>
        <dbReference type="ARBA" id="ARBA00022833"/>
    </source>
</evidence>
<dbReference type="SUPFAM" id="SSF143503">
    <property type="entry name" value="PUG domain-like"/>
    <property type="match status" value="1"/>
</dbReference>
<keyword evidence="9" id="KW-1185">Reference proteome</keyword>
<name>A0AA35QVA8_GEOBA</name>
<dbReference type="InterPro" id="IPR013083">
    <property type="entry name" value="Znf_RING/FYVE/PHD"/>
</dbReference>
<feature type="domain" description="RING-type" evidence="7">
    <location>
        <begin position="898"/>
        <end position="947"/>
    </location>
</feature>
<organism evidence="8 9">
    <name type="scientific">Geodia barretti</name>
    <name type="common">Barrett's horny sponge</name>
    <dbReference type="NCBI Taxonomy" id="519541"/>
    <lineage>
        <taxon>Eukaryota</taxon>
        <taxon>Metazoa</taxon>
        <taxon>Porifera</taxon>
        <taxon>Demospongiae</taxon>
        <taxon>Heteroscleromorpha</taxon>
        <taxon>Tetractinellida</taxon>
        <taxon>Astrophorina</taxon>
        <taxon>Geodiidae</taxon>
        <taxon>Geodia</taxon>
    </lineage>
</organism>
<dbReference type="Gene3D" id="1.20.58.2190">
    <property type="match status" value="1"/>
</dbReference>
<dbReference type="InterPro" id="IPR036339">
    <property type="entry name" value="PUB-like_dom_sf"/>
</dbReference>
<proteinExistence type="predicted"/>
<dbReference type="InterPro" id="IPR001841">
    <property type="entry name" value="Znf_RING"/>
</dbReference>
<keyword evidence="1" id="KW-0479">Metal-binding</keyword>
<keyword evidence="4" id="KW-0862">Zinc</keyword>
<evidence type="ECO:0000256" key="5">
    <source>
        <dbReference type="PROSITE-ProRule" id="PRU00175"/>
    </source>
</evidence>
<keyword evidence="3" id="KW-0833">Ubl conjugation pathway</keyword>
<comment type="caution">
    <text evidence="8">The sequence shown here is derived from an EMBL/GenBank/DDBJ whole genome shotgun (WGS) entry which is preliminary data.</text>
</comment>
<keyword evidence="2 5" id="KW-0863">Zinc-finger</keyword>
<dbReference type="GO" id="GO:0036435">
    <property type="term" value="F:K48-linked polyubiquitin modification-dependent protein binding"/>
    <property type="evidence" value="ECO:0007669"/>
    <property type="project" value="TreeGrafter"/>
</dbReference>
<reference evidence="8" key="1">
    <citation type="submission" date="2023-03" db="EMBL/GenBank/DDBJ databases">
        <authorList>
            <person name="Steffen K."/>
            <person name="Cardenas P."/>
        </authorList>
    </citation>
    <scope>NUCLEOTIDE SEQUENCE</scope>
</reference>
<dbReference type="GO" id="GO:0070530">
    <property type="term" value="F:K63-linked polyubiquitin modification-dependent protein binding"/>
    <property type="evidence" value="ECO:0007669"/>
    <property type="project" value="TreeGrafter"/>
</dbReference>
<feature type="compositionally biased region" description="Low complexity" evidence="6">
    <location>
        <begin position="199"/>
        <end position="208"/>
    </location>
</feature>
<dbReference type="GO" id="GO:1990450">
    <property type="term" value="F:linear polyubiquitin binding"/>
    <property type="evidence" value="ECO:0007669"/>
    <property type="project" value="TreeGrafter"/>
</dbReference>
<evidence type="ECO:0000313" key="8">
    <source>
        <dbReference type="EMBL" id="CAI7993524.1"/>
    </source>
</evidence>
<dbReference type="Pfam" id="PF01485">
    <property type="entry name" value="IBR"/>
    <property type="match status" value="1"/>
</dbReference>
<evidence type="ECO:0000256" key="2">
    <source>
        <dbReference type="ARBA" id="ARBA00022771"/>
    </source>
</evidence>
<dbReference type="SUPFAM" id="SSF57850">
    <property type="entry name" value="RING/U-box"/>
    <property type="match status" value="1"/>
</dbReference>
<dbReference type="PANTHER" id="PTHR16004:SF3">
    <property type="entry name" value="E3 UBIQUITIN-PROTEIN LIGASE RNF31"/>
    <property type="match status" value="1"/>
</dbReference>
<protein>
    <submittedName>
        <fullName evidence="8">E3 ubiquitin-protein ligase RNF31</fullName>
    </submittedName>
</protein>
<accession>A0AA35QVA8</accession>
<dbReference type="InterPro" id="IPR032065">
    <property type="entry name" value="RNF31-UBA"/>
</dbReference>
<dbReference type="InterPro" id="IPR002867">
    <property type="entry name" value="IBR_dom"/>
</dbReference>
<dbReference type="GO" id="GO:0071797">
    <property type="term" value="C:LUBAC complex"/>
    <property type="evidence" value="ECO:0007669"/>
    <property type="project" value="InterPro"/>
</dbReference>
<feature type="region of interest" description="Disordered" evidence="6">
    <location>
        <begin position="352"/>
        <end position="461"/>
    </location>
</feature>
<feature type="compositionally biased region" description="Polar residues" evidence="6">
    <location>
        <begin position="449"/>
        <end position="461"/>
    </location>
</feature>
<feature type="compositionally biased region" description="Low complexity" evidence="6">
    <location>
        <begin position="289"/>
        <end position="301"/>
    </location>
</feature>
<dbReference type="Proteomes" id="UP001174909">
    <property type="component" value="Unassembled WGS sequence"/>
</dbReference>
<evidence type="ECO:0000313" key="9">
    <source>
        <dbReference type="Proteomes" id="UP001174909"/>
    </source>
</evidence>
<dbReference type="EMBL" id="CASHTH010000190">
    <property type="protein sequence ID" value="CAI7993524.1"/>
    <property type="molecule type" value="Genomic_DNA"/>
</dbReference>
<feature type="compositionally biased region" description="Polar residues" evidence="6">
    <location>
        <begin position="218"/>
        <end position="239"/>
    </location>
</feature>
<feature type="region of interest" description="Disordered" evidence="6">
    <location>
        <begin position="585"/>
        <end position="657"/>
    </location>
</feature>
<feature type="compositionally biased region" description="Basic and acidic residues" evidence="6">
    <location>
        <begin position="639"/>
        <end position="657"/>
    </location>
</feature>
<dbReference type="AlphaFoldDB" id="A0AA35QVA8"/>